<keyword evidence="3" id="KW-0614">Plasmid</keyword>
<dbReference type="Gene3D" id="3.30.420.40">
    <property type="match status" value="2"/>
</dbReference>
<dbReference type="PaxDb" id="123214-PERMA_A0068"/>
<dbReference type="HOGENOM" id="CLU_066405_1_0_0"/>
<dbReference type="Pfam" id="PF21522">
    <property type="entry name" value="MreB-like_C"/>
    <property type="match status" value="1"/>
</dbReference>
<protein>
    <submittedName>
        <fullName evidence="3">Uncharacterized protein</fullName>
    </submittedName>
</protein>
<evidence type="ECO:0000313" key="3">
    <source>
        <dbReference type="EMBL" id="ACO04969.1"/>
    </source>
</evidence>
<dbReference type="Proteomes" id="UP000001366">
    <property type="component" value="Plasmid unnamed"/>
</dbReference>
<dbReference type="AlphaFoldDB" id="C0QUZ7"/>
<dbReference type="eggNOG" id="COG0443">
    <property type="taxonomic scope" value="Bacteria"/>
</dbReference>
<sequence length="280" mass="32061">MKVAFDLGFGWTKVCTDTGECFKFPTWLAYHSDTAISEVDKVLVDGKEYVVGEDARLERQRITITSIQELLNYFPVFKRYSLEKLGISESEAQIITGLPPIHKDKAEILEKQGAVVLPQGLGIFLDVADKVSEEELMIIDIGFNTVDYIVVIKNKRKKGNTIEKQGVERMIELFRNKLPDSLGYLKQFSFQRLMDVFEKGYATVEGERIDLTSYKERAIEEYNEVLKTRLKDEIGNLIDEIERIVIAGGGAYYLKDIRKAGIYIPEKPEFSQARGYLKYE</sequence>
<name>C0QUZ7_PERMH</name>
<gene>
    <name evidence="3" type="ordered locus">PERMA_A0068</name>
</gene>
<dbReference type="RefSeq" id="WP_012675157.1">
    <property type="nucleotide sequence ID" value="NC_012439.1"/>
</dbReference>
<dbReference type="SUPFAM" id="SSF53067">
    <property type="entry name" value="Actin-like ATPase domain"/>
    <property type="match status" value="2"/>
</dbReference>
<evidence type="ECO:0000259" key="1">
    <source>
        <dbReference type="Pfam" id="PF17989"/>
    </source>
</evidence>
<feature type="domain" description="Actin homologue MreB-like C-terminal" evidence="2">
    <location>
        <begin position="138"/>
        <end position="256"/>
    </location>
</feature>
<dbReference type="InterPro" id="IPR040607">
    <property type="entry name" value="ALP_N"/>
</dbReference>
<feature type="domain" description="Actin-like protein N-terminal" evidence="1">
    <location>
        <begin position="4"/>
        <end position="103"/>
    </location>
</feature>
<organism evidence="3 4">
    <name type="scientific">Persephonella marina (strain DSM 14350 / EX-H1)</name>
    <dbReference type="NCBI Taxonomy" id="123214"/>
    <lineage>
        <taxon>Bacteria</taxon>
        <taxon>Pseudomonadati</taxon>
        <taxon>Aquificota</taxon>
        <taxon>Aquificia</taxon>
        <taxon>Aquificales</taxon>
        <taxon>Hydrogenothermaceae</taxon>
        <taxon>Persephonella</taxon>
    </lineage>
</organism>
<dbReference type="OrthoDB" id="143284at2"/>
<dbReference type="KEGG" id="pmx:PERMA_A0068"/>
<dbReference type="InterPro" id="IPR043129">
    <property type="entry name" value="ATPase_NBD"/>
</dbReference>
<proteinExistence type="predicted"/>
<accession>C0QUZ7</accession>
<reference evidence="3 4" key="1">
    <citation type="journal article" date="2009" name="J. Bacteriol.">
        <title>Complete and draft genome sequences of six members of the Aquificales.</title>
        <authorList>
            <person name="Reysenbach A.L."/>
            <person name="Hamamura N."/>
            <person name="Podar M."/>
            <person name="Griffiths E."/>
            <person name="Ferreira S."/>
            <person name="Hochstein R."/>
            <person name="Heidelberg J."/>
            <person name="Johnson J."/>
            <person name="Mead D."/>
            <person name="Pohorille A."/>
            <person name="Sarmiento M."/>
            <person name="Schweighofer K."/>
            <person name="Seshadri R."/>
            <person name="Voytek M.A."/>
        </authorList>
    </citation>
    <scope>NUCLEOTIDE SEQUENCE [LARGE SCALE GENOMIC DNA]</scope>
    <source>
        <strain evidence="4">DSM 14350 / EX-H1</strain>
        <plasmid evidence="4">pPERMA01</plasmid>
    </source>
</reference>
<dbReference type="Pfam" id="PF17989">
    <property type="entry name" value="ALP_N"/>
    <property type="match status" value="1"/>
</dbReference>
<keyword evidence="4" id="KW-1185">Reference proteome</keyword>
<geneLocation type="plasmid" evidence="4">
    <name>pPERMA01</name>
</geneLocation>
<dbReference type="InterPro" id="IPR049067">
    <property type="entry name" value="MreB-like_C"/>
</dbReference>
<evidence type="ECO:0000313" key="4">
    <source>
        <dbReference type="Proteomes" id="UP000001366"/>
    </source>
</evidence>
<evidence type="ECO:0000259" key="2">
    <source>
        <dbReference type="Pfam" id="PF21522"/>
    </source>
</evidence>
<dbReference type="EMBL" id="CP001231">
    <property type="protein sequence ID" value="ACO04969.1"/>
    <property type="molecule type" value="Genomic_DNA"/>
</dbReference>